<keyword evidence="2" id="KW-0732">Signal</keyword>
<reference evidence="3 4" key="1">
    <citation type="journal article" date="2016" name="Front. Microbiol.">
        <title>Comparative Genomics Analysis of Streptomyces Species Reveals Their Adaptation to the Marine Environment and Their Diversity at the Genomic Level.</title>
        <authorList>
            <person name="Tian X."/>
            <person name="Zhang Z."/>
            <person name="Yang T."/>
            <person name="Chen M."/>
            <person name="Li J."/>
            <person name="Chen F."/>
            <person name="Yang J."/>
            <person name="Li W."/>
            <person name="Zhang B."/>
            <person name="Zhang Z."/>
            <person name="Wu J."/>
            <person name="Zhang C."/>
            <person name="Long L."/>
            <person name="Xiao J."/>
        </authorList>
    </citation>
    <scope>NUCLEOTIDE SEQUENCE [LARGE SCALE GENOMIC DNA]</scope>
    <source>
        <strain evidence="3 4">SCSIO M10372</strain>
    </source>
</reference>
<keyword evidence="4" id="KW-1185">Reference proteome</keyword>
<accession>A0A1E7LPV9</accession>
<protein>
    <submittedName>
        <fullName evidence="3">Uncharacterized protein</fullName>
    </submittedName>
</protein>
<dbReference type="AlphaFoldDB" id="A0A1E7LPV9"/>
<feature type="chain" id="PRO_5009197611" evidence="2">
    <location>
        <begin position="34"/>
        <end position="65"/>
    </location>
</feature>
<evidence type="ECO:0000256" key="2">
    <source>
        <dbReference type="SAM" id="SignalP"/>
    </source>
</evidence>
<proteinExistence type="predicted"/>
<feature type="non-terminal residue" evidence="3">
    <location>
        <position position="65"/>
    </location>
</feature>
<evidence type="ECO:0000313" key="4">
    <source>
        <dbReference type="Proteomes" id="UP000175971"/>
    </source>
</evidence>
<dbReference type="EMBL" id="LJGZ01000094">
    <property type="protein sequence ID" value="OEV18211.1"/>
    <property type="molecule type" value="Genomic_DNA"/>
</dbReference>
<sequence length="65" mass="6373">MTRIPLPTRWLSAALASVMTGALLLTGAGPAQSAGPPDLPDAESSVPGTDGLPALPRPAGTADPV</sequence>
<gene>
    <name evidence="3" type="ORF">AN221_24070</name>
</gene>
<evidence type="ECO:0000313" key="3">
    <source>
        <dbReference type="EMBL" id="OEV18211.1"/>
    </source>
</evidence>
<feature type="signal peptide" evidence="2">
    <location>
        <begin position="1"/>
        <end position="33"/>
    </location>
</feature>
<feature type="region of interest" description="Disordered" evidence="1">
    <location>
        <begin position="27"/>
        <end position="65"/>
    </location>
</feature>
<evidence type="ECO:0000256" key="1">
    <source>
        <dbReference type="SAM" id="MobiDB-lite"/>
    </source>
</evidence>
<name>A0A1E7LPV9_9ACTN</name>
<dbReference type="Proteomes" id="UP000175971">
    <property type="component" value="Unassembled WGS sequence"/>
</dbReference>
<comment type="caution">
    <text evidence="3">The sequence shown here is derived from an EMBL/GenBank/DDBJ whole genome shotgun (WGS) entry which is preliminary data.</text>
</comment>
<organism evidence="3 4">
    <name type="scientific">Streptomyces nanshensis</name>
    <dbReference type="NCBI Taxonomy" id="518642"/>
    <lineage>
        <taxon>Bacteria</taxon>
        <taxon>Bacillati</taxon>
        <taxon>Actinomycetota</taxon>
        <taxon>Actinomycetes</taxon>
        <taxon>Kitasatosporales</taxon>
        <taxon>Streptomycetaceae</taxon>
        <taxon>Streptomyces</taxon>
    </lineage>
</organism>